<accession>A0AAD8MQ53</accession>
<dbReference type="InterPro" id="IPR044842">
    <property type="entry name" value="ALKBH9B/ALKBH10B-like"/>
</dbReference>
<evidence type="ECO:0000256" key="2">
    <source>
        <dbReference type="SAM" id="MobiDB-lite"/>
    </source>
</evidence>
<organism evidence="3 4">
    <name type="scientific">Heracleum sosnowskyi</name>
    <dbReference type="NCBI Taxonomy" id="360622"/>
    <lineage>
        <taxon>Eukaryota</taxon>
        <taxon>Viridiplantae</taxon>
        <taxon>Streptophyta</taxon>
        <taxon>Embryophyta</taxon>
        <taxon>Tracheophyta</taxon>
        <taxon>Spermatophyta</taxon>
        <taxon>Magnoliopsida</taxon>
        <taxon>eudicotyledons</taxon>
        <taxon>Gunneridae</taxon>
        <taxon>Pentapetalae</taxon>
        <taxon>asterids</taxon>
        <taxon>campanulids</taxon>
        <taxon>Apiales</taxon>
        <taxon>Apiaceae</taxon>
        <taxon>Apioideae</taxon>
        <taxon>apioid superclade</taxon>
        <taxon>Tordylieae</taxon>
        <taxon>Tordyliinae</taxon>
        <taxon>Heracleum</taxon>
    </lineage>
</organism>
<reference evidence="3" key="2">
    <citation type="submission" date="2023-05" db="EMBL/GenBank/DDBJ databases">
        <authorList>
            <person name="Schelkunov M.I."/>
        </authorList>
    </citation>
    <scope>NUCLEOTIDE SEQUENCE</scope>
    <source>
        <strain evidence="3">Hsosn_3</strain>
        <tissue evidence="3">Leaf</tissue>
    </source>
</reference>
<feature type="compositionally biased region" description="Basic and acidic residues" evidence="2">
    <location>
        <begin position="615"/>
        <end position="626"/>
    </location>
</feature>
<dbReference type="Gene3D" id="2.60.120.590">
    <property type="entry name" value="Alpha-ketoglutarate-dependent dioxygenase AlkB-like"/>
    <property type="match status" value="1"/>
</dbReference>
<evidence type="ECO:0000256" key="1">
    <source>
        <dbReference type="ARBA" id="ARBA00007879"/>
    </source>
</evidence>
<dbReference type="GO" id="GO:0003729">
    <property type="term" value="F:mRNA binding"/>
    <property type="evidence" value="ECO:0007669"/>
    <property type="project" value="InterPro"/>
</dbReference>
<reference evidence="3" key="1">
    <citation type="submission" date="2023-02" db="EMBL/GenBank/DDBJ databases">
        <title>Genome of toxic invasive species Heracleum sosnowskyi carries increased number of genes despite the absence of recent whole-genome duplications.</title>
        <authorList>
            <person name="Schelkunov M."/>
            <person name="Shtratnikova V."/>
            <person name="Makarenko M."/>
            <person name="Klepikova A."/>
            <person name="Omelchenko D."/>
            <person name="Novikova G."/>
            <person name="Obukhova E."/>
            <person name="Bogdanov V."/>
            <person name="Penin A."/>
            <person name="Logacheva M."/>
        </authorList>
    </citation>
    <scope>NUCLEOTIDE SEQUENCE</scope>
    <source>
        <strain evidence="3">Hsosn_3</strain>
        <tissue evidence="3">Leaf</tissue>
    </source>
</reference>
<proteinExistence type="inferred from homology"/>
<dbReference type="AlphaFoldDB" id="A0AAD8MQ53"/>
<dbReference type="InterPro" id="IPR037151">
    <property type="entry name" value="AlkB-like_sf"/>
</dbReference>
<name>A0AAD8MQ53_9APIA</name>
<feature type="region of interest" description="Disordered" evidence="2">
    <location>
        <begin position="163"/>
        <end position="193"/>
    </location>
</feature>
<feature type="compositionally biased region" description="Polar residues" evidence="2">
    <location>
        <begin position="556"/>
        <end position="587"/>
    </location>
</feature>
<feature type="compositionally biased region" description="Gly residues" evidence="2">
    <location>
        <begin position="113"/>
        <end position="124"/>
    </location>
</feature>
<feature type="region of interest" description="Disordered" evidence="2">
    <location>
        <begin position="553"/>
        <end position="633"/>
    </location>
</feature>
<dbReference type="PANTHER" id="PTHR31447">
    <property type="entry name" value="HYDROXYPROLINE-RICH GLYCOPROTEIN FAMILY PROTEIN-RELATED"/>
    <property type="match status" value="1"/>
</dbReference>
<feature type="region of interest" description="Disordered" evidence="2">
    <location>
        <begin position="113"/>
        <end position="133"/>
    </location>
</feature>
<dbReference type="PANTHER" id="PTHR31447:SF0">
    <property type="entry name" value="HYDROXYPROLINE-RICH GLYCOPROTEIN FAMILY PROTEIN"/>
    <property type="match status" value="1"/>
</dbReference>
<feature type="region of interest" description="Disordered" evidence="2">
    <location>
        <begin position="437"/>
        <end position="489"/>
    </location>
</feature>
<comment type="caution">
    <text evidence="3">The sequence shown here is derived from an EMBL/GenBank/DDBJ whole genome shotgun (WGS) entry which is preliminary data.</text>
</comment>
<dbReference type="SUPFAM" id="SSF51197">
    <property type="entry name" value="Clavaminate synthase-like"/>
    <property type="match status" value="1"/>
</dbReference>
<gene>
    <name evidence="3" type="ORF">POM88_023040</name>
</gene>
<feature type="compositionally biased region" description="Polar residues" evidence="2">
    <location>
        <begin position="451"/>
        <end position="486"/>
    </location>
</feature>
<keyword evidence="4" id="KW-1185">Reference proteome</keyword>
<protein>
    <submittedName>
        <fullName evidence="3">RNA demethylase ALKBH10B</fullName>
    </submittedName>
</protein>
<sequence length="633" mass="68260">MAMPEKIHGGVVAGAEMMGHYHPQWVPDERDGFISWIRSEFAAANAIIDSLCDHLKGIGDQGEYDAVIGSLQLRRVNWYPVLHLQHFFSVSEVAQSLDHVAWRRRERYRGGGGGYRRGFEQGKGPGKRFDGGGWKRGVEVSGREAIAKGDDKVAVDGVDLSTKSQVDDVSQSSGNVSANESGEGEVVDDGVTSDAKGSCEVKVDKGPSISPFSHGKKDISVNAKTFVGTEIVDGKSVNAVDGMKLYEELFDSPEVANLVSLVNDLRTTGRKGLFQAGPTFIKSHRPTRGHGKEMIQLGIPIVDSRSEDRVAGRTFKERRIEPIPRLLQDVIDRLIALQVITVEPDCCIIDYFDEGDHSQPYMWPHRFGRPICVLFLTECDMTFGEVIAVEGLGNYKGSIKLSVTPGSMLVMQGRSTDFARYALPALQKQRILVTLTKSQPKRSSGHYPSVTAATQSQWIPPQNRSANHIHNSLSSKHHPSVSTTGASPPPSICMPLPPANGVQPIFMATAVAPVLPLTAPVVLPPTSAGWNVAGPRHAPPRLPVPGTGVFLPPGSGNISNQTSGNESYSSQAEKGNGTTKLNGNDNAASDLDKESETMSGKDCSGTNGEQFVGEEPQKDVVVKEANEPAETIL</sequence>
<dbReference type="Proteomes" id="UP001237642">
    <property type="component" value="Unassembled WGS sequence"/>
</dbReference>
<evidence type="ECO:0000313" key="3">
    <source>
        <dbReference type="EMBL" id="KAK1385305.1"/>
    </source>
</evidence>
<evidence type="ECO:0000313" key="4">
    <source>
        <dbReference type="Proteomes" id="UP001237642"/>
    </source>
</evidence>
<comment type="similarity">
    <text evidence="1">Belongs to the alkB family.</text>
</comment>
<dbReference type="GO" id="GO:0032451">
    <property type="term" value="F:demethylase activity"/>
    <property type="evidence" value="ECO:0007669"/>
    <property type="project" value="InterPro"/>
</dbReference>
<dbReference type="GO" id="GO:0006402">
    <property type="term" value="P:mRNA catabolic process"/>
    <property type="evidence" value="ECO:0007669"/>
    <property type="project" value="InterPro"/>
</dbReference>
<feature type="compositionally biased region" description="Polar residues" evidence="2">
    <location>
        <begin position="163"/>
        <end position="180"/>
    </location>
</feature>
<dbReference type="EMBL" id="JAUIZM010000005">
    <property type="protein sequence ID" value="KAK1385305.1"/>
    <property type="molecule type" value="Genomic_DNA"/>
</dbReference>